<dbReference type="PANTHER" id="PTHR30480">
    <property type="entry name" value="BETA-HEXOSAMINIDASE-RELATED"/>
    <property type="match status" value="1"/>
</dbReference>
<accession>A0AAW9RWP2</accession>
<dbReference type="PANTHER" id="PTHR30480:SF13">
    <property type="entry name" value="BETA-HEXOSAMINIDASE"/>
    <property type="match status" value="1"/>
</dbReference>
<dbReference type="RefSeq" id="WP_340331007.1">
    <property type="nucleotide sequence ID" value="NZ_JAZHOF010000007.1"/>
</dbReference>
<dbReference type="SUPFAM" id="SSF51445">
    <property type="entry name" value="(Trans)glycosidases"/>
    <property type="match status" value="1"/>
</dbReference>
<dbReference type="EC" id="3.2.1.52" evidence="3"/>
<keyword evidence="4 7" id="KW-0378">Hydrolase</keyword>
<reference evidence="7 8" key="1">
    <citation type="submission" date="2024-02" db="EMBL/GenBank/DDBJ databases">
        <title>Genome analysis and characterization of Microbaculum marinisediminis sp. nov., isolated from marine sediment.</title>
        <authorList>
            <person name="Du Z.-J."/>
            <person name="Ye Y.-Q."/>
            <person name="Zhang Z.-R."/>
            <person name="Yuan S.-M."/>
            <person name="Zhang X.-Y."/>
        </authorList>
    </citation>
    <scope>NUCLEOTIDE SEQUENCE [LARGE SCALE GENOMIC DNA]</scope>
    <source>
        <strain evidence="7 8">SDUM1044001</strain>
    </source>
</reference>
<keyword evidence="5 7" id="KW-0326">Glycosidase</keyword>
<dbReference type="GO" id="GO:0009254">
    <property type="term" value="P:peptidoglycan turnover"/>
    <property type="evidence" value="ECO:0007669"/>
    <property type="project" value="TreeGrafter"/>
</dbReference>
<evidence type="ECO:0000256" key="5">
    <source>
        <dbReference type="ARBA" id="ARBA00023295"/>
    </source>
</evidence>
<dbReference type="Gene3D" id="3.20.20.300">
    <property type="entry name" value="Glycoside hydrolase, family 3, N-terminal domain"/>
    <property type="match status" value="1"/>
</dbReference>
<dbReference type="Proteomes" id="UP001378188">
    <property type="component" value="Unassembled WGS sequence"/>
</dbReference>
<feature type="domain" description="Glycoside hydrolase family 3 N-terminal" evidence="6">
    <location>
        <begin position="27"/>
        <end position="291"/>
    </location>
</feature>
<evidence type="ECO:0000313" key="8">
    <source>
        <dbReference type="Proteomes" id="UP001378188"/>
    </source>
</evidence>
<dbReference type="InterPro" id="IPR036962">
    <property type="entry name" value="Glyco_hydro_3_N_sf"/>
</dbReference>
<keyword evidence="8" id="KW-1185">Reference proteome</keyword>
<name>A0AAW9RWP2_9HYPH</name>
<dbReference type="GO" id="GO:0004563">
    <property type="term" value="F:beta-N-acetylhexosaminidase activity"/>
    <property type="evidence" value="ECO:0007669"/>
    <property type="project" value="UniProtKB-EC"/>
</dbReference>
<sequence length="342" mass="36139">MGAKAFISGCAGPSLTADERAFFADAGPWGLILFARNCVDAGQIRRLTDEFRSVVGRADAPVLIDQEGGRVQRLKPPHWPAYPPVGAIGDLFRRDPEAGLRAAWLSGRLIGEDLHALGITVDCIPCVDIRVPGASSVIGDRSYGSEPEVIAELARVTVVGLAAAGVAPILKHIPGHGRALSDSHFELPVVDTPVAELEDSDFEPFRRLRDLPMAMTAHVIYAAIDADAPATLSAPVIDGIIRGSIGFDGLVMTDDLSMKALDGTFEDRAARSFAAGCDMALHCNGSMREMVAVASRSPELAGAAARRAEAALVWAARAETDIADARREFADLMEAMTSAGEA</sequence>
<dbReference type="InterPro" id="IPR001764">
    <property type="entry name" value="Glyco_hydro_3_N"/>
</dbReference>
<evidence type="ECO:0000259" key="6">
    <source>
        <dbReference type="Pfam" id="PF00933"/>
    </source>
</evidence>
<dbReference type="GO" id="GO:0005975">
    <property type="term" value="P:carbohydrate metabolic process"/>
    <property type="evidence" value="ECO:0007669"/>
    <property type="project" value="InterPro"/>
</dbReference>
<dbReference type="Pfam" id="PF00933">
    <property type="entry name" value="Glyco_hydro_3"/>
    <property type="match status" value="1"/>
</dbReference>
<comment type="catalytic activity">
    <reaction evidence="1">
        <text>Hydrolysis of terminal non-reducing N-acetyl-D-hexosamine residues in N-acetyl-beta-D-hexosaminides.</text>
        <dbReference type="EC" id="3.2.1.52"/>
    </reaction>
</comment>
<dbReference type="NCBIfam" id="NF003740">
    <property type="entry name" value="PRK05337.1"/>
    <property type="match status" value="1"/>
</dbReference>
<evidence type="ECO:0000313" key="7">
    <source>
        <dbReference type="EMBL" id="MEJ8573313.1"/>
    </source>
</evidence>
<evidence type="ECO:0000256" key="3">
    <source>
        <dbReference type="ARBA" id="ARBA00012663"/>
    </source>
</evidence>
<comment type="similarity">
    <text evidence="2">Belongs to the glycosyl hydrolase 3 family.</text>
</comment>
<dbReference type="EMBL" id="JAZHOF010000007">
    <property type="protein sequence ID" value="MEJ8573313.1"/>
    <property type="molecule type" value="Genomic_DNA"/>
</dbReference>
<evidence type="ECO:0000256" key="4">
    <source>
        <dbReference type="ARBA" id="ARBA00022801"/>
    </source>
</evidence>
<protein>
    <recommendedName>
        <fullName evidence="3">beta-N-acetylhexosaminidase</fullName>
        <ecNumber evidence="3">3.2.1.52</ecNumber>
    </recommendedName>
</protein>
<dbReference type="InterPro" id="IPR050226">
    <property type="entry name" value="NagZ_Beta-hexosaminidase"/>
</dbReference>
<organism evidence="7 8">
    <name type="scientific">Microbaculum marinum</name>
    <dbReference type="NCBI Taxonomy" id="1764581"/>
    <lineage>
        <taxon>Bacteria</taxon>
        <taxon>Pseudomonadati</taxon>
        <taxon>Pseudomonadota</taxon>
        <taxon>Alphaproteobacteria</taxon>
        <taxon>Hyphomicrobiales</taxon>
        <taxon>Tepidamorphaceae</taxon>
        <taxon>Microbaculum</taxon>
    </lineage>
</organism>
<comment type="caution">
    <text evidence="7">The sequence shown here is derived from an EMBL/GenBank/DDBJ whole genome shotgun (WGS) entry which is preliminary data.</text>
</comment>
<evidence type="ECO:0000256" key="2">
    <source>
        <dbReference type="ARBA" id="ARBA00005336"/>
    </source>
</evidence>
<gene>
    <name evidence="7" type="primary">nagZ</name>
    <name evidence="7" type="ORF">V3328_17615</name>
</gene>
<proteinExistence type="inferred from homology"/>
<dbReference type="InterPro" id="IPR017853">
    <property type="entry name" value="GH"/>
</dbReference>
<dbReference type="AlphaFoldDB" id="A0AAW9RWP2"/>
<evidence type="ECO:0000256" key="1">
    <source>
        <dbReference type="ARBA" id="ARBA00001231"/>
    </source>
</evidence>